<comment type="caution">
    <text evidence="1">The sequence shown here is derived from an EMBL/GenBank/DDBJ whole genome shotgun (WGS) entry which is preliminary data.</text>
</comment>
<evidence type="ECO:0000313" key="1">
    <source>
        <dbReference type="EMBL" id="MPC78994.1"/>
    </source>
</evidence>
<reference evidence="1 2" key="1">
    <citation type="submission" date="2019-05" db="EMBL/GenBank/DDBJ databases">
        <title>Another draft genome of Portunus trituberculatus and its Hox gene families provides insights of decapod evolution.</title>
        <authorList>
            <person name="Jeong J.-H."/>
            <person name="Song I."/>
            <person name="Kim S."/>
            <person name="Choi T."/>
            <person name="Kim D."/>
            <person name="Ryu S."/>
            <person name="Kim W."/>
        </authorList>
    </citation>
    <scope>NUCLEOTIDE SEQUENCE [LARGE SCALE GENOMIC DNA]</scope>
    <source>
        <tissue evidence="1">Muscle</tissue>
    </source>
</reference>
<evidence type="ECO:0000313" key="2">
    <source>
        <dbReference type="Proteomes" id="UP000324222"/>
    </source>
</evidence>
<sequence>MVREERDGELSLIACLLCLDSTSSRVAGLMACQEVLAKGNQKREWNKSSLSLVTVPKYI</sequence>
<name>A0A5B7IE39_PORTR</name>
<dbReference type="EMBL" id="VSRR010049936">
    <property type="protein sequence ID" value="MPC78994.1"/>
    <property type="molecule type" value="Genomic_DNA"/>
</dbReference>
<proteinExistence type="predicted"/>
<accession>A0A5B7IE39</accession>
<dbReference type="Proteomes" id="UP000324222">
    <property type="component" value="Unassembled WGS sequence"/>
</dbReference>
<organism evidence="1 2">
    <name type="scientific">Portunus trituberculatus</name>
    <name type="common">Swimming crab</name>
    <name type="synonym">Neptunus trituberculatus</name>
    <dbReference type="NCBI Taxonomy" id="210409"/>
    <lineage>
        <taxon>Eukaryota</taxon>
        <taxon>Metazoa</taxon>
        <taxon>Ecdysozoa</taxon>
        <taxon>Arthropoda</taxon>
        <taxon>Crustacea</taxon>
        <taxon>Multicrustacea</taxon>
        <taxon>Malacostraca</taxon>
        <taxon>Eumalacostraca</taxon>
        <taxon>Eucarida</taxon>
        <taxon>Decapoda</taxon>
        <taxon>Pleocyemata</taxon>
        <taxon>Brachyura</taxon>
        <taxon>Eubrachyura</taxon>
        <taxon>Portunoidea</taxon>
        <taxon>Portunidae</taxon>
        <taxon>Portuninae</taxon>
        <taxon>Portunus</taxon>
    </lineage>
</organism>
<gene>
    <name evidence="1" type="ORF">E2C01_073505</name>
</gene>
<dbReference type="AlphaFoldDB" id="A0A5B7IE39"/>
<protein>
    <submittedName>
        <fullName evidence="1">Uncharacterized protein</fullName>
    </submittedName>
</protein>
<keyword evidence="2" id="KW-1185">Reference proteome</keyword>